<sequence length="73" mass="7936">MKVGETLSGEKAKESKMAPKGLKTFAIEAYNLLASGSSSVVDMNDFDIYYDNTTGNILAVDFRVNRRGISNAN</sequence>
<evidence type="ECO:0000313" key="1">
    <source>
        <dbReference type="EMBL" id="STQ88350.1"/>
    </source>
</evidence>
<accession>A0A377Q0W5</accession>
<proteinExistence type="predicted"/>
<protein>
    <submittedName>
        <fullName evidence="1">Uncharacterized protein</fullName>
    </submittedName>
</protein>
<evidence type="ECO:0000313" key="2">
    <source>
        <dbReference type="Proteomes" id="UP000255269"/>
    </source>
</evidence>
<organism evidence="1 2">
    <name type="scientific">Helicobacter pullorum</name>
    <dbReference type="NCBI Taxonomy" id="35818"/>
    <lineage>
        <taxon>Bacteria</taxon>
        <taxon>Pseudomonadati</taxon>
        <taxon>Campylobacterota</taxon>
        <taxon>Epsilonproteobacteria</taxon>
        <taxon>Campylobacterales</taxon>
        <taxon>Helicobacteraceae</taxon>
        <taxon>Helicobacter</taxon>
    </lineage>
</organism>
<reference evidence="1 2" key="1">
    <citation type="submission" date="2018-06" db="EMBL/GenBank/DDBJ databases">
        <authorList>
            <consortium name="Pathogen Informatics"/>
            <person name="Doyle S."/>
        </authorList>
    </citation>
    <scope>NUCLEOTIDE SEQUENCE [LARGE SCALE GENOMIC DNA]</scope>
    <source>
        <strain evidence="1 2">NCTC13156</strain>
    </source>
</reference>
<gene>
    <name evidence="1" type="ORF">NCTC13156_01187</name>
</gene>
<dbReference type="Proteomes" id="UP000255269">
    <property type="component" value="Unassembled WGS sequence"/>
</dbReference>
<dbReference type="AlphaFoldDB" id="A0A377Q0W5"/>
<dbReference type="EMBL" id="UGJF01000001">
    <property type="protein sequence ID" value="STQ88350.1"/>
    <property type="molecule type" value="Genomic_DNA"/>
</dbReference>
<dbReference type="RefSeq" id="WP_115057036.1">
    <property type="nucleotide sequence ID" value="NZ_UGJF01000001.1"/>
</dbReference>
<name>A0A377Q0W5_9HELI</name>